<evidence type="ECO:0000313" key="2">
    <source>
        <dbReference type="EMBL" id="MBC5996954.1"/>
    </source>
</evidence>
<protein>
    <submittedName>
        <fullName evidence="2">Uncharacterized protein</fullName>
    </submittedName>
</protein>
<dbReference type="RefSeq" id="WP_153972303.1">
    <property type="nucleotide sequence ID" value="NZ_JACRWE010000004.1"/>
</dbReference>
<feature type="transmembrane region" description="Helical" evidence="1">
    <location>
        <begin position="45"/>
        <end position="63"/>
    </location>
</feature>
<proteinExistence type="predicted"/>
<keyword evidence="1" id="KW-0812">Transmembrane</keyword>
<reference evidence="2 3" key="1">
    <citation type="submission" date="2020-08" db="EMBL/GenBank/DDBJ databases">
        <authorList>
            <person name="Liu C."/>
            <person name="Sun Q."/>
        </authorList>
    </citation>
    <scope>NUCLEOTIDE SEQUENCE [LARGE SCALE GENOMIC DNA]</scope>
    <source>
        <strain evidence="2 3">NSJ-18</strain>
    </source>
</reference>
<dbReference type="Proteomes" id="UP000609849">
    <property type="component" value="Unassembled WGS sequence"/>
</dbReference>
<gene>
    <name evidence="2" type="ORF">H8923_09290</name>
</gene>
<keyword evidence="3" id="KW-1185">Reference proteome</keyword>
<comment type="caution">
    <text evidence="2">The sequence shown here is derived from an EMBL/GenBank/DDBJ whole genome shotgun (WGS) entry which is preliminary data.</text>
</comment>
<sequence>MLIIKIALILFLAFNIFTYVRRIIAPKITQKEEHLIKIETMSLKFVSIIEILASSTVIIYLIFNELNFMSLLRLFLFIACIKITLACLIAFVVYKMNYKPAKK</sequence>
<feature type="transmembrane region" description="Helical" evidence="1">
    <location>
        <begin position="75"/>
        <end position="94"/>
    </location>
</feature>
<feature type="transmembrane region" description="Helical" evidence="1">
    <location>
        <begin position="6"/>
        <end position="24"/>
    </location>
</feature>
<keyword evidence="1" id="KW-0472">Membrane</keyword>
<name>A0ABR7JPW4_9FIRM</name>
<dbReference type="EMBL" id="JACRWE010000004">
    <property type="protein sequence ID" value="MBC5996954.1"/>
    <property type="molecule type" value="Genomic_DNA"/>
</dbReference>
<evidence type="ECO:0000256" key="1">
    <source>
        <dbReference type="SAM" id="Phobius"/>
    </source>
</evidence>
<organism evidence="2 3">
    <name type="scientific">Romboutsia faecis</name>
    <dbReference type="NCBI Taxonomy" id="2764597"/>
    <lineage>
        <taxon>Bacteria</taxon>
        <taxon>Bacillati</taxon>
        <taxon>Bacillota</taxon>
        <taxon>Clostridia</taxon>
        <taxon>Peptostreptococcales</taxon>
        <taxon>Peptostreptococcaceae</taxon>
        <taxon>Romboutsia</taxon>
    </lineage>
</organism>
<accession>A0ABR7JPW4</accession>
<evidence type="ECO:0000313" key="3">
    <source>
        <dbReference type="Proteomes" id="UP000609849"/>
    </source>
</evidence>
<keyword evidence="1" id="KW-1133">Transmembrane helix</keyword>